<dbReference type="AlphaFoldDB" id="A0AAE0WLD6"/>
<feature type="compositionally biased region" description="Polar residues" evidence="1">
    <location>
        <begin position="108"/>
        <end position="119"/>
    </location>
</feature>
<reference evidence="2" key="1">
    <citation type="submission" date="2023-07" db="EMBL/GenBank/DDBJ databases">
        <title>Black Yeasts Isolated from many extreme environments.</title>
        <authorList>
            <person name="Coleine C."/>
            <person name="Stajich J.E."/>
            <person name="Selbmann L."/>
        </authorList>
    </citation>
    <scope>NUCLEOTIDE SEQUENCE</scope>
    <source>
        <strain evidence="2">CCFEE 5485</strain>
    </source>
</reference>
<proteinExistence type="predicted"/>
<keyword evidence="3" id="KW-1185">Reference proteome</keyword>
<dbReference type="Proteomes" id="UP001274830">
    <property type="component" value="Unassembled WGS sequence"/>
</dbReference>
<feature type="region of interest" description="Disordered" evidence="1">
    <location>
        <begin position="103"/>
        <end position="154"/>
    </location>
</feature>
<evidence type="ECO:0000313" key="3">
    <source>
        <dbReference type="Proteomes" id="UP001274830"/>
    </source>
</evidence>
<dbReference type="EMBL" id="JAUTXT010000023">
    <property type="protein sequence ID" value="KAK3673862.1"/>
    <property type="molecule type" value="Genomic_DNA"/>
</dbReference>
<name>A0AAE0WLD6_9PEZI</name>
<protein>
    <submittedName>
        <fullName evidence="2">Uncharacterized protein</fullName>
    </submittedName>
</protein>
<evidence type="ECO:0000256" key="1">
    <source>
        <dbReference type="SAM" id="MobiDB-lite"/>
    </source>
</evidence>
<comment type="caution">
    <text evidence="2">The sequence shown here is derived from an EMBL/GenBank/DDBJ whole genome shotgun (WGS) entry which is preliminary data.</text>
</comment>
<accession>A0AAE0WLD6</accession>
<sequence>MNRQYSITASFTAYLTSWGSYYNGQPLRPYKDATVRRKSGRDAALWAKHIRVYRKQMEAVRLQEPLFVRPDTLLLENNNIVRQTVANINRHSPVTQLPSLAKPDELVSSPSSLAQANNKLTKRKRTLGHDDEPTRRLAKKPRPSAKQTASDEEIARRLHLEMNGRVKRRGSK</sequence>
<gene>
    <name evidence="2" type="ORF">LTR78_006417</name>
</gene>
<evidence type="ECO:0000313" key="2">
    <source>
        <dbReference type="EMBL" id="KAK3673862.1"/>
    </source>
</evidence>
<organism evidence="2 3">
    <name type="scientific">Recurvomyces mirabilis</name>
    <dbReference type="NCBI Taxonomy" id="574656"/>
    <lineage>
        <taxon>Eukaryota</taxon>
        <taxon>Fungi</taxon>
        <taxon>Dikarya</taxon>
        <taxon>Ascomycota</taxon>
        <taxon>Pezizomycotina</taxon>
        <taxon>Dothideomycetes</taxon>
        <taxon>Dothideomycetidae</taxon>
        <taxon>Mycosphaerellales</taxon>
        <taxon>Teratosphaeriaceae</taxon>
        <taxon>Recurvomyces</taxon>
    </lineage>
</organism>